<dbReference type="EMBL" id="FQWQ01000003">
    <property type="protein sequence ID" value="SHH61279.1"/>
    <property type="molecule type" value="Genomic_DNA"/>
</dbReference>
<gene>
    <name evidence="2" type="ORF">SAMN04488109_4626</name>
</gene>
<name>A0A1M5UE85_9BACT</name>
<feature type="compositionally biased region" description="Polar residues" evidence="1">
    <location>
        <begin position="220"/>
        <end position="230"/>
    </location>
</feature>
<evidence type="ECO:0000313" key="3">
    <source>
        <dbReference type="Proteomes" id="UP000184212"/>
    </source>
</evidence>
<evidence type="ECO:0000313" key="2">
    <source>
        <dbReference type="EMBL" id="SHH61279.1"/>
    </source>
</evidence>
<dbReference type="RefSeq" id="WP_073138702.1">
    <property type="nucleotide sequence ID" value="NZ_FQWQ01000003.1"/>
</dbReference>
<dbReference type="Proteomes" id="UP000184212">
    <property type="component" value="Unassembled WGS sequence"/>
</dbReference>
<dbReference type="AlphaFoldDB" id="A0A1M5UE85"/>
<sequence length="252" mass="27559">MTEQAKRVPPKGGRKGGTLFPKIDLKKAIEYNKKIVSKTHTSPQPESIILPGVFNNNGPDGKIRASALRQFGLLNDDNVKMEATPLGKEIASSPVDEIIPHLQSACLKPKLFKQLYETFKGDTVNFPKLKQQAAKLKVHPDSADECVQIFTSSLKYSGLAELDGDAFKFVSQPTSKNASDAKPQDNKNDDVEDTNSGDVDGDDDNENNTPPPQLPIRQHAPSSVQVNISLDPSMDPEKLEKLLKLLKAYGAI</sequence>
<feature type="region of interest" description="Disordered" evidence="1">
    <location>
        <begin position="173"/>
        <end position="233"/>
    </location>
</feature>
<organism evidence="2 3">
    <name type="scientific">Chryseolinea serpens</name>
    <dbReference type="NCBI Taxonomy" id="947013"/>
    <lineage>
        <taxon>Bacteria</taxon>
        <taxon>Pseudomonadati</taxon>
        <taxon>Bacteroidota</taxon>
        <taxon>Cytophagia</taxon>
        <taxon>Cytophagales</taxon>
        <taxon>Fulvivirgaceae</taxon>
        <taxon>Chryseolinea</taxon>
    </lineage>
</organism>
<accession>A0A1M5UE85</accession>
<evidence type="ECO:0000256" key="1">
    <source>
        <dbReference type="SAM" id="MobiDB-lite"/>
    </source>
</evidence>
<feature type="compositionally biased region" description="Acidic residues" evidence="1">
    <location>
        <begin position="190"/>
        <end position="206"/>
    </location>
</feature>
<dbReference type="STRING" id="947013.SAMN04488109_4626"/>
<keyword evidence="3" id="KW-1185">Reference proteome</keyword>
<dbReference type="OrthoDB" id="9819795at2"/>
<proteinExistence type="predicted"/>
<protein>
    <submittedName>
        <fullName evidence="2">Uncharacterized protein</fullName>
    </submittedName>
</protein>
<reference evidence="2 3" key="1">
    <citation type="submission" date="2016-11" db="EMBL/GenBank/DDBJ databases">
        <authorList>
            <person name="Jaros S."/>
            <person name="Januszkiewicz K."/>
            <person name="Wedrychowicz H."/>
        </authorList>
    </citation>
    <scope>NUCLEOTIDE SEQUENCE [LARGE SCALE GENOMIC DNA]</scope>
    <source>
        <strain evidence="2 3">DSM 24574</strain>
    </source>
</reference>